<accession>A0A7H9AT94</accession>
<evidence type="ECO:0000313" key="1">
    <source>
        <dbReference type="EMBL" id="QLG46627.1"/>
    </source>
</evidence>
<dbReference type="EMBL" id="CP058595">
    <property type="protein sequence ID" value="QLG46627.1"/>
    <property type="molecule type" value="Genomic_DNA"/>
</dbReference>
<name>A0A7H9AT94_9FLAO</name>
<reference evidence="1 2" key="1">
    <citation type="journal article" date="2006" name="Int. J. Syst. Evol. Microbiol.">
        <title>Costertonia aggregata gen. nov., sp. nov., a mesophilic marine bacterium of the family Flavobacteriaceae, isolated from a mature biofilm.</title>
        <authorList>
            <person name="Kwon K.K."/>
            <person name="Lee Y.K."/>
            <person name="Lee H.K."/>
        </authorList>
    </citation>
    <scope>NUCLEOTIDE SEQUENCE [LARGE SCALE GENOMIC DNA]</scope>
    <source>
        <strain evidence="1 2">KCCM 42265</strain>
    </source>
</reference>
<dbReference type="InterPro" id="IPR023214">
    <property type="entry name" value="HAD_sf"/>
</dbReference>
<dbReference type="InterPro" id="IPR006439">
    <property type="entry name" value="HAD-SF_hydro_IA"/>
</dbReference>
<dbReference type="SUPFAM" id="SSF56784">
    <property type="entry name" value="HAD-like"/>
    <property type="match status" value="1"/>
</dbReference>
<dbReference type="AlphaFoldDB" id="A0A7H9AT94"/>
<dbReference type="GO" id="GO:0050308">
    <property type="term" value="F:sugar-phosphatase activity"/>
    <property type="evidence" value="ECO:0007669"/>
    <property type="project" value="TreeGrafter"/>
</dbReference>
<dbReference type="Gene3D" id="3.40.50.1000">
    <property type="entry name" value="HAD superfamily/HAD-like"/>
    <property type="match status" value="1"/>
</dbReference>
<proteinExistence type="predicted"/>
<dbReference type="Proteomes" id="UP000509302">
    <property type="component" value="Chromosome"/>
</dbReference>
<dbReference type="NCBIfam" id="TIGR01509">
    <property type="entry name" value="HAD-SF-IA-v3"/>
    <property type="match status" value="1"/>
</dbReference>
<dbReference type="PANTHER" id="PTHR43481:SF4">
    <property type="entry name" value="GLYCEROL-1-PHOSPHATE PHOSPHOHYDROLASE 1-RELATED"/>
    <property type="match status" value="1"/>
</dbReference>
<protein>
    <submittedName>
        <fullName evidence="1">HAD family phosphatase</fullName>
    </submittedName>
</protein>
<organism evidence="1 2">
    <name type="scientific">Costertonia aggregata</name>
    <dbReference type="NCBI Taxonomy" id="343403"/>
    <lineage>
        <taxon>Bacteria</taxon>
        <taxon>Pseudomonadati</taxon>
        <taxon>Bacteroidota</taxon>
        <taxon>Flavobacteriia</taxon>
        <taxon>Flavobacteriales</taxon>
        <taxon>Flavobacteriaceae</taxon>
        <taxon>Costertonia</taxon>
    </lineage>
</organism>
<keyword evidence="2" id="KW-1185">Reference proteome</keyword>
<evidence type="ECO:0000313" key="2">
    <source>
        <dbReference type="Proteomes" id="UP000509302"/>
    </source>
</evidence>
<dbReference type="PANTHER" id="PTHR43481">
    <property type="entry name" value="FRUCTOSE-1-PHOSPHATE PHOSPHATASE"/>
    <property type="match status" value="1"/>
</dbReference>
<dbReference type="RefSeq" id="WP_179242906.1">
    <property type="nucleotide sequence ID" value="NZ_CP058595.1"/>
</dbReference>
<sequence>MQKVHSDNFRIVLAAMSHLTEAKRITSIMGVYEKFDLILTHDDVSFGKPNAEIYEKTRTYLSSKSEECLVIEDSVNGIKAGLVGGMHVFAVTNSVTRESVHACDLLGPEYIVDNLKDLIPKVYSFIKNRKKVR</sequence>
<dbReference type="Pfam" id="PF00702">
    <property type="entry name" value="Hydrolase"/>
    <property type="match status" value="1"/>
</dbReference>
<gene>
    <name evidence="1" type="ORF">HYG79_15130</name>
</gene>
<dbReference type="InterPro" id="IPR036412">
    <property type="entry name" value="HAD-like_sf"/>
</dbReference>
<dbReference type="InterPro" id="IPR051806">
    <property type="entry name" value="HAD-like_SPP"/>
</dbReference>
<dbReference type="KEGG" id="cagg:HYG79_15130"/>